<proteinExistence type="predicted"/>
<organism evidence="1 2">
    <name type="scientific">Canavalia gladiata</name>
    <name type="common">Sword bean</name>
    <name type="synonym">Dolichos gladiatus</name>
    <dbReference type="NCBI Taxonomy" id="3824"/>
    <lineage>
        <taxon>Eukaryota</taxon>
        <taxon>Viridiplantae</taxon>
        <taxon>Streptophyta</taxon>
        <taxon>Embryophyta</taxon>
        <taxon>Tracheophyta</taxon>
        <taxon>Spermatophyta</taxon>
        <taxon>Magnoliopsida</taxon>
        <taxon>eudicotyledons</taxon>
        <taxon>Gunneridae</taxon>
        <taxon>Pentapetalae</taxon>
        <taxon>rosids</taxon>
        <taxon>fabids</taxon>
        <taxon>Fabales</taxon>
        <taxon>Fabaceae</taxon>
        <taxon>Papilionoideae</taxon>
        <taxon>50 kb inversion clade</taxon>
        <taxon>NPAAA clade</taxon>
        <taxon>indigoferoid/millettioid clade</taxon>
        <taxon>Phaseoleae</taxon>
        <taxon>Canavalia</taxon>
    </lineage>
</organism>
<gene>
    <name evidence="1" type="ORF">VNO77_41669</name>
</gene>
<dbReference type="AlphaFoldDB" id="A0AAN9PQD4"/>
<protein>
    <submittedName>
        <fullName evidence="1">Uncharacterized protein</fullName>
    </submittedName>
</protein>
<name>A0AAN9PQD4_CANGL</name>
<dbReference type="EMBL" id="JAYMYQ010000010">
    <property type="protein sequence ID" value="KAK7308075.1"/>
    <property type="molecule type" value="Genomic_DNA"/>
</dbReference>
<keyword evidence="2" id="KW-1185">Reference proteome</keyword>
<comment type="caution">
    <text evidence="1">The sequence shown here is derived from an EMBL/GenBank/DDBJ whole genome shotgun (WGS) entry which is preliminary data.</text>
</comment>
<sequence>MERRVGRLVKRFAHQATSFMARADWDHRMVKLLMRVAASTYSNRGWDGHYVIAVDIEPCFSNGDKRLGLNDV</sequence>
<evidence type="ECO:0000313" key="1">
    <source>
        <dbReference type="EMBL" id="KAK7308075.1"/>
    </source>
</evidence>
<evidence type="ECO:0000313" key="2">
    <source>
        <dbReference type="Proteomes" id="UP001367508"/>
    </source>
</evidence>
<dbReference type="Proteomes" id="UP001367508">
    <property type="component" value="Unassembled WGS sequence"/>
</dbReference>
<reference evidence="1 2" key="1">
    <citation type="submission" date="2024-01" db="EMBL/GenBank/DDBJ databases">
        <title>The genomes of 5 underutilized Papilionoideae crops provide insights into root nodulation and disease resistanc.</title>
        <authorList>
            <person name="Jiang F."/>
        </authorList>
    </citation>
    <scope>NUCLEOTIDE SEQUENCE [LARGE SCALE GENOMIC DNA]</scope>
    <source>
        <strain evidence="1">LVBAO_FW01</strain>
        <tissue evidence="1">Leaves</tissue>
    </source>
</reference>
<accession>A0AAN9PQD4</accession>